<dbReference type="eggNOG" id="COG4726">
    <property type="taxonomic scope" value="Bacteria"/>
</dbReference>
<protein>
    <recommendedName>
        <fullName evidence="4">MSHA biogenesis protein MshP</fullName>
    </recommendedName>
</protein>
<sequence length="140" mass="14819">MYPRSPGQYQNGAGLPIAIFVITVLSLLVFGMSQLQQQSGESLSLQIQSQRAFFAAESGAQVGVTDVLYEGRACPAGGSNWTVAFSKQALSGCEARLQCSQEDATAVNGNGGDRLYTIVSEGRCGAGQEAARRVVEVRVR</sequence>
<dbReference type="PATRIC" id="fig|1288826.3.peg.3569"/>
<dbReference type="OrthoDB" id="6118616at2"/>
<dbReference type="EMBL" id="APAT01000029">
    <property type="protein sequence ID" value="EMP53992.1"/>
    <property type="molecule type" value="Genomic_DNA"/>
</dbReference>
<evidence type="ECO:0008006" key="4">
    <source>
        <dbReference type="Google" id="ProtNLM"/>
    </source>
</evidence>
<dbReference type="Proteomes" id="UP000011960">
    <property type="component" value="Unassembled WGS sequence"/>
</dbReference>
<proteinExistence type="predicted"/>
<dbReference type="STRING" id="1288826.MSNKSG1_17990"/>
<organism evidence="2 3">
    <name type="scientific">Marinobacter santoriniensis NKSG1</name>
    <dbReference type="NCBI Taxonomy" id="1288826"/>
    <lineage>
        <taxon>Bacteria</taxon>
        <taxon>Pseudomonadati</taxon>
        <taxon>Pseudomonadota</taxon>
        <taxon>Gammaproteobacteria</taxon>
        <taxon>Pseudomonadales</taxon>
        <taxon>Marinobacteraceae</taxon>
        <taxon>Marinobacter</taxon>
    </lineage>
</organism>
<evidence type="ECO:0000313" key="3">
    <source>
        <dbReference type="Proteomes" id="UP000011960"/>
    </source>
</evidence>
<dbReference type="AlphaFoldDB" id="M7D8L7"/>
<keyword evidence="1" id="KW-0812">Transmembrane</keyword>
<keyword evidence="3" id="KW-1185">Reference proteome</keyword>
<feature type="transmembrane region" description="Helical" evidence="1">
    <location>
        <begin position="12"/>
        <end position="30"/>
    </location>
</feature>
<evidence type="ECO:0000256" key="1">
    <source>
        <dbReference type="SAM" id="Phobius"/>
    </source>
</evidence>
<reference evidence="2 3" key="1">
    <citation type="journal article" date="2013" name="Genome Announc.">
        <title>Genome Sequence of Hydrothermal Arsenic-Respiring Bacterium Marinobacter santoriniensis NKSG1T.</title>
        <authorList>
            <person name="Handley K.M."/>
            <person name="Upton M."/>
            <person name="Beatson S.A."/>
            <person name="Hery M."/>
            <person name="Lloyd J.R."/>
        </authorList>
    </citation>
    <scope>NUCLEOTIDE SEQUENCE [LARGE SCALE GENOMIC DNA]</scope>
    <source>
        <strain evidence="2 3">NKSG1</strain>
    </source>
</reference>
<gene>
    <name evidence="2" type="ORF">MSNKSG1_17990</name>
</gene>
<comment type="caution">
    <text evidence="2">The sequence shown here is derived from an EMBL/GenBank/DDBJ whole genome shotgun (WGS) entry which is preliminary data.</text>
</comment>
<dbReference type="RefSeq" id="WP_008940712.1">
    <property type="nucleotide sequence ID" value="NZ_APAT01000029.1"/>
</dbReference>
<keyword evidence="1" id="KW-1133">Transmembrane helix</keyword>
<keyword evidence="1" id="KW-0472">Membrane</keyword>
<evidence type="ECO:0000313" key="2">
    <source>
        <dbReference type="EMBL" id="EMP53992.1"/>
    </source>
</evidence>
<name>M7D8L7_9GAMM</name>
<accession>M7D8L7</accession>